<evidence type="ECO:0000313" key="9">
    <source>
        <dbReference type="Proteomes" id="UP001273505"/>
    </source>
</evidence>
<keyword evidence="6" id="KW-1133">Transmembrane helix</keyword>
<dbReference type="PIRSF" id="PIRSF006091">
    <property type="entry name" value="E_trnsport_RnfG"/>
    <property type="match status" value="1"/>
</dbReference>
<accession>A0ABU4RYW1</accession>
<keyword evidence="6" id="KW-0812">Transmembrane</keyword>
<reference evidence="8 9" key="1">
    <citation type="submission" date="2023-11" db="EMBL/GenBank/DDBJ databases">
        <title>Gilvimarinus fulvus sp. nov., isolated from the surface of Kelp.</title>
        <authorList>
            <person name="Sun Y.Y."/>
            <person name="Gong Y."/>
            <person name="Du Z.J."/>
        </authorList>
    </citation>
    <scope>NUCLEOTIDE SEQUENCE [LARGE SCALE GENOMIC DNA]</scope>
    <source>
        <strain evidence="8 9">SDUM040013</strain>
    </source>
</reference>
<keyword evidence="6" id="KW-1003">Cell membrane</keyword>
<dbReference type="Proteomes" id="UP001273505">
    <property type="component" value="Unassembled WGS sequence"/>
</dbReference>
<comment type="similarity">
    <text evidence="6">Belongs to the RnfG family.</text>
</comment>
<dbReference type="InterPro" id="IPR007329">
    <property type="entry name" value="FMN-bd"/>
</dbReference>
<dbReference type="SMART" id="SM00900">
    <property type="entry name" value="FMN_bind"/>
    <property type="match status" value="1"/>
</dbReference>
<dbReference type="InterPro" id="IPR010209">
    <property type="entry name" value="Ion_transpt_RnfG/RsxG"/>
</dbReference>
<evidence type="ECO:0000256" key="5">
    <source>
        <dbReference type="ARBA" id="ARBA00022982"/>
    </source>
</evidence>
<evidence type="ECO:0000313" key="8">
    <source>
        <dbReference type="EMBL" id="MDX6850057.1"/>
    </source>
</evidence>
<comment type="subunit">
    <text evidence="6">The complex is composed of six subunits: RnfA, RnfB, RnfC, RnfD, RnfE and RnfG.</text>
</comment>
<keyword evidence="2 6" id="KW-0597">Phosphoprotein</keyword>
<keyword evidence="3 6" id="KW-0285">Flavoprotein</keyword>
<feature type="modified residue" description="FMN phosphoryl threonine" evidence="6">
    <location>
        <position position="179"/>
    </location>
</feature>
<feature type="domain" description="FMN-binding" evidence="7">
    <location>
        <begin position="104"/>
        <end position="196"/>
    </location>
</feature>
<dbReference type="PANTHER" id="PTHR36118:SF1">
    <property type="entry name" value="ION-TRANSLOCATING OXIDOREDUCTASE COMPLEX SUBUNIT G"/>
    <property type="match status" value="1"/>
</dbReference>
<dbReference type="HAMAP" id="MF_00479">
    <property type="entry name" value="RsxG_RnfG"/>
    <property type="match status" value="1"/>
</dbReference>
<evidence type="ECO:0000256" key="4">
    <source>
        <dbReference type="ARBA" id="ARBA00022643"/>
    </source>
</evidence>
<keyword evidence="6" id="KW-1278">Translocase</keyword>
<dbReference type="RefSeq" id="WP_302720819.1">
    <property type="nucleotide sequence ID" value="NZ_JAULRU010000215.1"/>
</dbReference>
<dbReference type="PANTHER" id="PTHR36118">
    <property type="entry name" value="ION-TRANSLOCATING OXIDOREDUCTASE COMPLEX SUBUNIT G"/>
    <property type="match status" value="1"/>
</dbReference>
<protein>
    <recommendedName>
        <fullName evidence="6">Ion-translocating oxidoreductase complex subunit G</fullName>
        <ecNumber evidence="6">7.-.-.-</ecNumber>
    </recommendedName>
    <alternativeName>
        <fullName evidence="6">Rnf electron transport complex subunit G</fullName>
    </alternativeName>
</protein>
<evidence type="ECO:0000259" key="7">
    <source>
        <dbReference type="SMART" id="SM00900"/>
    </source>
</evidence>
<sequence length="218" mass="23276">MLGASISKNSVLLGLFALVTAGILAVTHSGTKERIQAAERAAAARALNELVPSSRIDNDLLADTLPIPEAMWPALGLEEGEKIHRARKEDEVIAVILPAVAPDGYSGDIRLLIGVNRDGSLAGVRALSHKETAGLGDKIDLAKSDWILGFNGKSLQNPAREQWKVKKDGGAFDQFTGATITPRAVTAQVKRALEQVEQQRALLFEIPTDSANNGDSHE</sequence>
<dbReference type="NCBIfam" id="TIGR01947">
    <property type="entry name" value="rnfG"/>
    <property type="match status" value="1"/>
</dbReference>
<comment type="subcellular location">
    <subcellularLocation>
        <location evidence="6">Cell inner membrane</location>
        <topology evidence="6">Single-pass membrane protein</topology>
    </subcellularLocation>
</comment>
<dbReference type="EC" id="7.-.-.-" evidence="6"/>
<comment type="caution">
    <text evidence="8">The sequence shown here is derived from an EMBL/GenBank/DDBJ whole genome shotgun (WGS) entry which is preliminary data.</text>
</comment>
<comment type="cofactor">
    <cofactor evidence="6">
        <name>FMN</name>
        <dbReference type="ChEBI" id="CHEBI:58210"/>
    </cofactor>
</comment>
<organism evidence="8 9">
    <name type="scientific">Gilvimarinus gilvus</name>
    <dbReference type="NCBI Taxonomy" id="3058038"/>
    <lineage>
        <taxon>Bacteria</taxon>
        <taxon>Pseudomonadati</taxon>
        <taxon>Pseudomonadota</taxon>
        <taxon>Gammaproteobacteria</taxon>
        <taxon>Cellvibrionales</taxon>
        <taxon>Cellvibrionaceae</taxon>
        <taxon>Gilvimarinus</taxon>
    </lineage>
</organism>
<gene>
    <name evidence="8" type="primary">rsxG</name>
    <name evidence="6" type="synonym">rnfG</name>
    <name evidence="8" type="ORF">SCD92_11855</name>
</gene>
<dbReference type="EMBL" id="JAXAFO010000019">
    <property type="protein sequence ID" value="MDX6850057.1"/>
    <property type="molecule type" value="Genomic_DNA"/>
</dbReference>
<dbReference type="Pfam" id="PF04205">
    <property type="entry name" value="FMN_bind"/>
    <property type="match status" value="1"/>
</dbReference>
<keyword evidence="9" id="KW-1185">Reference proteome</keyword>
<dbReference type="NCBIfam" id="NF002519">
    <property type="entry name" value="PRK01908.1"/>
    <property type="match status" value="1"/>
</dbReference>
<keyword evidence="6" id="KW-0997">Cell inner membrane</keyword>
<evidence type="ECO:0000256" key="2">
    <source>
        <dbReference type="ARBA" id="ARBA00022553"/>
    </source>
</evidence>
<evidence type="ECO:0000256" key="1">
    <source>
        <dbReference type="ARBA" id="ARBA00022448"/>
    </source>
</evidence>
<comment type="function">
    <text evidence="6">Part of a membrane-bound complex that couples electron transfer with translocation of ions across the membrane.</text>
</comment>
<keyword evidence="5 6" id="KW-0249">Electron transport</keyword>
<proteinExistence type="inferred from homology"/>
<keyword evidence="4 6" id="KW-0288">FMN</keyword>
<keyword evidence="1 6" id="KW-0813">Transport</keyword>
<name>A0ABU4RYW1_9GAMM</name>
<evidence type="ECO:0000256" key="3">
    <source>
        <dbReference type="ARBA" id="ARBA00022630"/>
    </source>
</evidence>
<evidence type="ECO:0000256" key="6">
    <source>
        <dbReference type="HAMAP-Rule" id="MF_00479"/>
    </source>
</evidence>
<keyword evidence="6" id="KW-0472">Membrane</keyword>